<evidence type="ECO:0000313" key="2">
    <source>
        <dbReference type="EMBL" id="VEL20200.1"/>
    </source>
</evidence>
<dbReference type="PROSITE" id="PS51257">
    <property type="entry name" value="PROKAR_LIPOPROTEIN"/>
    <property type="match status" value="1"/>
</dbReference>
<keyword evidence="3" id="KW-1185">Reference proteome</keyword>
<evidence type="ECO:0000313" key="3">
    <source>
        <dbReference type="Proteomes" id="UP000784294"/>
    </source>
</evidence>
<accession>A0A3S5A584</accession>
<comment type="caution">
    <text evidence="2">The sequence shown here is derived from an EMBL/GenBank/DDBJ whole genome shotgun (WGS) entry which is preliminary data.</text>
</comment>
<feature type="region of interest" description="Disordered" evidence="1">
    <location>
        <begin position="30"/>
        <end position="125"/>
    </location>
</feature>
<gene>
    <name evidence="2" type="ORF">PXEA_LOCUS13640</name>
</gene>
<dbReference type="Proteomes" id="UP000784294">
    <property type="component" value="Unassembled WGS sequence"/>
</dbReference>
<proteinExistence type="predicted"/>
<dbReference type="EMBL" id="CAAALY010045271">
    <property type="protein sequence ID" value="VEL20200.1"/>
    <property type="molecule type" value="Genomic_DNA"/>
</dbReference>
<reference evidence="2" key="1">
    <citation type="submission" date="2018-11" db="EMBL/GenBank/DDBJ databases">
        <authorList>
            <consortium name="Pathogen Informatics"/>
        </authorList>
    </citation>
    <scope>NUCLEOTIDE SEQUENCE</scope>
</reference>
<feature type="compositionally biased region" description="Polar residues" evidence="1">
    <location>
        <begin position="33"/>
        <end position="46"/>
    </location>
</feature>
<feature type="compositionally biased region" description="Pro residues" evidence="1">
    <location>
        <begin position="111"/>
        <end position="121"/>
    </location>
</feature>
<sequence>MIWLNRSSEYVVWPSIFLSSCPRLRKAVAHRPSTWTDSSRPSTLSPRQVRRSDEPRTPASQFATPNGPARCQPPASSTLDRPATACTAASGGEAGVVGKSSFAWPNSRPNWPKPRPNWPKPGRPDCEPIWRWRGCAPRP</sequence>
<dbReference type="AlphaFoldDB" id="A0A3S5A584"/>
<protein>
    <submittedName>
        <fullName evidence="2">Uncharacterized protein</fullName>
    </submittedName>
</protein>
<feature type="non-terminal residue" evidence="2">
    <location>
        <position position="139"/>
    </location>
</feature>
<organism evidence="2 3">
    <name type="scientific">Protopolystoma xenopodis</name>
    <dbReference type="NCBI Taxonomy" id="117903"/>
    <lineage>
        <taxon>Eukaryota</taxon>
        <taxon>Metazoa</taxon>
        <taxon>Spiralia</taxon>
        <taxon>Lophotrochozoa</taxon>
        <taxon>Platyhelminthes</taxon>
        <taxon>Monogenea</taxon>
        <taxon>Polyopisthocotylea</taxon>
        <taxon>Polystomatidea</taxon>
        <taxon>Polystomatidae</taxon>
        <taxon>Protopolystoma</taxon>
    </lineage>
</organism>
<evidence type="ECO:0000256" key="1">
    <source>
        <dbReference type="SAM" id="MobiDB-lite"/>
    </source>
</evidence>
<name>A0A3S5A584_9PLAT</name>